<dbReference type="GO" id="GO:0042826">
    <property type="term" value="F:histone deacetylase binding"/>
    <property type="evidence" value="ECO:0007669"/>
    <property type="project" value="TreeGrafter"/>
</dbReference>
<proteinExistence type="predicted"/>
<dbReference type="GO" id="GO:0008757">
    <property type="term" value="F:S-adenosylmethionine-dependent methyltransferase activity"/>
    <property type="evidence" value="ECO:0007669"/>
    <property type="project" value="UniProtKB-ARBA"/>
</dbReference>
<evidence type="ECO:0000256" key="1">
    <source>
        <dbReference type="ARBA" id="ARBA00004123"/>
    </source>
</evidence>
<comment type="subcellular location">
    <subcellularLocation>
        <location evidence="2">Cytoplasm</location>
    </subcellularLocation>
    <subcellularLocation>
        <location evidence="1">Nucleus</location>
    </subcellularLocation>
</comment>
<dbReference type="InterPro" id="IPR044421">
    <property type="entry name" value="SMYD4_SET"/>
</dbReference>
<evidence type="ECO:0000256" key="14">
    <source>
        <dbReference type="ARBA" id="ARBA00093680"/>
    </source>
</evidence>
<dbReference type="SUPFAM" id="SSF48452">
    <property type="entry name" value="TPR-like"/>
    <property type="match status" value="1"/>
</dbReference>
<dbReference type="PROSITE" id="PS50865">
    <property type="entry name" value="ZF_MYND_2"/>
    <property type="match status" value="1"/>
</dbReference>
<dbReference type="AlphaFoldDB" id="A0AAD8A7H6"/>
<dbReference type="InterPro" id="IPR052097">
    <property type="entry name" value="SET-MYND_domain_protein"/>
</dbReference>
<evidence type="ECO:0000313" key="18">
    <source>
        <dbReference type="EMBL" id="KAJ9593431.1"/>
    </source>
</evidence>
<dbReference type="GO" id="GO:0005737">
    <property type="term" value="C:cytoplasm"/>
    <property type="evidence" value="ECO:0007669"/>
    <property type="project" value="UniProtKB-SubCell"/>
</dbReference>
<keyword evidence="9" id="KW-0862">Zinc</keyword>
<keyword evidence="6" id="KW-0949">S-adenosyl-L-methionine</keyword>
<evidence type="ECO:0000256" key="12">
    <source>
        <dbReference type="ARBA" id="ARBA00093423"/>
    </source>
</evidence>
<dbReference type="InterPro" id="IPR001214">
    <property type="entry name" value="SET_dom"/>
</dbReference>
<dbReference type="GO" id="GO:0032259">
    <property type="term" value="P:methylation"/>
    <property type="evidence" value="ECO:0007669"/>
    <property type="project" value="UniProtKB-KW"/>
</dbReference>
<dbReference type="InterPro" id="IPR046341">
    <property type="entry name" value="SET_dom_sf"/>
</dbReference>
<evidence type="ECO:0000256" key="4">
    <source>
        <dbReference type="ARBA" id="ARBA00022603"/>
    </source>
</evidence>
<organism evidence="18 19">
    <name type="scientific">Diploptera punctata</name>
    <name type="common">Pacific beetle cockroach</name>
    <dbReference type="NCBI Taxonomy" id="6984"/>
    <lineage>
        <taxon>Eukaryota</taxon>
        <taxon>Metazoa</taxon>
        <taxon>Ecdysozoa</taxon>
        <taxon>Arthropoda</taxon>
        <taxon>Hexapoda</taxon>
        <taxon>Insecta</taxon>
        <taxon>Pterygota</taxon>
        <taxon>Neoptera</taxon>
        <taxon>Polyneoptera</taxon>
        <taxon>Dictyoptera</taxon>
        <taxon>Blattodea</taxon>
        <taxon>Blaberoidea</taxon>
        <taxon>Blaberidae</taxon>
        <taxon>Diplopterinae</taxon>
        <taxon>Diploptera</taxon>
    </lineage>
</organism>
<keyword evidence="7" id="KW-0479">Metal-binding</keyword>
<dbReference type="PANTHER" id="PTHR46165">
    <property type="entry name" value="SET AND MYND DOMAIN-CONTAINING PROTEIN 4"/>
    <property type="match status" value="1"/>
</dbReference>
<reference evidence="18" key="1">
    <citation type="journal article" date="2023" name="IScience">
        <title>Live-bearing cockroach genome reveals convergent evolutionary mechanisms linked to viviparity in insects and beyond.</title>
        <authorList>
            <person name="Fouks B."/>
            <person name="Harrison M.C."/>
            <person name="Mikhailova A.A."/>
            <person name="Marchal E."/>
            <person name="English S."/>
            <person name="Carruthers M."/>
            <person name="Jennings E.C."/>
            <person name="Chiamaka E.L."/>
            <person name="Frigard R.A."/>
            <person name="Pippel M."/>
            <person name="Attardo G.M."/>
            <person name="Benoit J.B."/>
            <person name="Bornberg-Bauer E."/>
            <person name="Tobe S.S."/>
        </authorList>
    </citation>
    <scope>NUCLEOTIDE SEQUENCE</scope>
    <source>
        <strain evidence="18">Stay&amp;Tobe</strain>
    </source>
</reference>
<comment type="catalytic activity">
    <reaction evidence="11">
        <text>L-lysyl-[protein] + S-adenosyl-L-methionine = N(6)-methyl-L-lysyl-[protein] + S-adenosyl-L-homocysteine + H(+)</text>
        <dbReference type="Rhea" id="RHEA:51736"/>
        <dbReference type="Rhea" id="RHEA-COMP:9752"/>
        <dbReference type="Rhea" id="RHEA-COMP:13053"/>
        <dbReference type="ChEBI" id="CHEBI:15378"/>
        <dbReference type="ChEBI" id="CHEBI:29969"/>
        <dbReference type="ChEBI" id="CHEBI:57856"/>
        <dbReference type="ChEBI" id="CHEBI:59789"/>
        <dbReference type="ChEBI" id="CHEBI:61929"/>
    </reaction>
</comment>
<evidence type="ECO:0000259" key="16">
    <source>
        <dbReference type="PROSITE" id="PS50280"/>
    </source>
</evidence>
<dbReference type="GO" id="GO:0005634">
    <property type="term" value="C:nucleus"/>
    <property type="evidence" value="ECO:0007669"/>
    <property type="project" value="UniProtKB-SubCell"/>
</dbReference>
<feature type="non-terminal residue" evidence="18">
    <location>
        <position position="1"/>
    </location>
</feature>
<evidence type="ECO:0000256" key="15">
    <source>
        <dbReference type="PROSITE-ProRule" id="PRU00134"/>
    </source>
</evidence>
<evidence type="ECO:0000256" key="13">
    <source>
        <dbReference type="ARBA" id="ARBA00093635"/>
    </source>
</evidence>
<keyword evidence="19" id="KW-1185">Reference proteome</keyword>
<name>A0AAD8A7H6_DIPPU</name>
<dbReference type="PROSITE" id="PS50280">
    <property type="entry name" value="SET"/>
    <property type="match status" value="1"/>
</dbReference>
<dbReference type="Gene3D" id="1.25.40.10">
    <property type="entry name" value="Tetratricopeptide repeat domain"/>
    <property type="match status" value="1"/>
</dbReference>
<keyword evidence="4" id="KW-0489">Methyltransferase</keyword>
<keyword evidence="5" id="KW-0808">Transferase</keyword>
<keyword evidence="3" id="KW-0963">Cytoplasm</keyword>
<evidence type="ECO:0000256" key="3">
    <source>
        <dbReference type="ARBA" id="ARBA00022490"/>
    </source>
</evidence>
<dbReference type="SUPFAM" id="SSF82199">
    <property type="entry name" value="SET domain"/>
    <property type="match status" value="1"/>
</dbReference>
<dbReference type="InterPro" id="IPR002893">
    <property type="entry name" value="Znf_MYND"/>
</dbReference>
<gene>
    <name evidence="18" type="ORF">L9F63_015017</name>
</gene>
<reference evidence="18" key="2">
    <citation type="submission" date="2023-05" db="EMBL/GenBank/DDBJ databases">
        <authorList>
            <person name="Fouks B."/>
        </authorList>
    </citation>
    <scope>NUCLEOTIDE SEQUENCE</scope>
    <source>
        <strain evidence="18">Stay&amp;Tobe</strain>
        <tissue evidence="18">Testes</tissue>
    </source>
</reference>
<evidence type="ECO:0000256" key="7">
    <source>
        <dbReference type="ARBA" id="ARBA00022723"/>
    </source>
</evidence>
<dbReference type="CDD" id="cd10536">
    <property type="entry name" value="SET_SMYD4"/>
    <property type="match status" value="1"/>
</dbReference>
<evidence type="ECO:0000313" key="19">
    <source>
        <dbReference type="Proteomes" id="UP001233999"/>
    </source>
</evidence>
<keyword evidence="10" id="KW-0539">Nucleus</keyword>
<dbReference type="InterPro" id="IPR011990">
    <property type="entry name" value="TPR-like_helical_dom_sf"/>
</dbReference>
<feature type="domain" description="MYND-type" evidence="17">
    <location>
        <begin position="286"/>
        <end position="325"/>
    </location>
</feature>
<sequence>MDPTNNCDTPLSIVVKRLMKKDVHLRLNNEFKKLMKHSERVKYVTDVLKQYNLLPDEMEMKVKSLEKSVELRNSGNKAFVKKVDKGALLLYTKSIAAAPFPTKQDSPTTENANDALAIAFANRSAVLFRLGKYNLCLQDISQALKYNYPNKLVYKLFERQGKCLQHLGKNKDATNSINNALKALSSAELTEDKRQKIKGELENLLKSYQSAKAFTNLPKNEEPQLPKCSYRKNSKLPCASDCVEIRYSPEMGRYMSATRDIKVGDVLAVEKPFASIVYTKYFETHCYNCLRRCEALLPCCFCSLVMYCSEECRSLSWDESHYIGCSILPTLQKLAIFEKGHLALKIMIKACKTNDLKSLLESLAAEEKVEEMKKGFNNKGVYSSSDYSPIYWLVTHTEKLTSETLFLCSVTAACILHCLETMTDFFSDIDVNEYKYEVGGLLLRHICSLLANSHGVEEILYSSENDWETGSFKKKPVLIGCAVHAVLSLVNHSCDPNVFDCYQLIFFVNKKEERKTHYETVYHFTCKCRACIEDWPLLDIWPDEEPTFICN</sequence>
<dbReference type="EMBL" id="JASPKZ010003441">
    <property type="protein sequence ID" value="KAJ9593431.1"/>
    <property type="molecule type" value="Genomic_DNA"/>
</dbReference>
<dbReference type="PANTHER" id="PTHR46165:SF2">
    <property type="entry name" value="SET AND MYND DOMAIN-CONTAINING PROTEIN 4"/>
    <property type="match status" value="1"/>
</dbReference>
<evidence type="ECO:0000256" key="11">
    <source>
        <dbReference type="ARBA" id="ARBA00048985"/>
    </source>
</evidence>
<accession>A0AAD8A7H6</accession>
<keyword evidence="8 15" id="KW-0863">Zinc-finger</keyword>
<dbReference type="GO" id="GO:0008270">
    <property type="term" value="F:zinc ion binding"/>
    <property type="evidence" value="ECO:0007669"/>
    <property type="project" value="UniProtKB-KW"/>
</dbReference>
<evidence type="ECO:0000256" key="5">
    <source>
        <dbReference type="ARBA" id="ARBA00022679"/>
    </source>
</evidence>
<evidence type="ECO:0000256" key="8">
    <source>
        <dbReference type="ARBA" id="ARBA00022771"/>
    </source>
</evidence>
<dbReference type="Proteomes" id="UP001233999">
    <property type="component" value="Unassembled WGS sequence"/>
</dbReference>
<evidence type="ECO:0000259" key="17">
    <source>
        <dbReference type="PROSITE" id="PS50865"/>
    </source>
</evidence>
<feature type="domain" description="SET" evidence="16">
    <location>
        <begin position="241"/>
        <end position="551"/>
    </location>
</feature>
<evidence type="ECO:0000256" key="2">
    <source>
        <dbReference type="ARBA" id="ARBA00004496"/>
    </source>
</evidence>
<protein>
    <recommendedName>
        <fullName evidence="13">Protein-lysine N-methyltransferase SMYD4</fullName>
    </recommendedName>
    <alternativeName>
        <fullName evidence="14">SET and MYND domain-containing protein 4</fullName>
    </alternativeName>
</protein>
<comment type="function">
    <text evidence="12">Protein-lysine N-methyltransferase. Monomethylates PRMT5, modulating its transcriptional activity. May also act as a histone methyltransferase. Plays a critical role in cardiac development. Acts as a key epigenetic regulator of gene expression during cardiac development via its dual activities as a methyltransferase and negative regulator of HDAC1.</text>
</comment>
<evidence type="ECO:0000256" key="9">
    <source>
        <dbReference type="ARBA" id="ARBA00022833"/>
    </source>
</evidence>
<evidence type="ECO:0000256" key="6">
    <source>
        <dbReference type="ARBA" id="ARBA00022691"/>
    </source>
</evidence>
<dbReference type="GO" id="GO:0008170">
    <property type="term" value="F:N-methyltransferase activity"/>
    <property type="evidence" value="ECO:0007669"/>
    <property type="project" value="UniProtKB-ARBA"/>
</dbReference>
<comment type="caution">
    <text evidence="18">The sequence shown here is derived from an EMBL/GenBank/DDBJ whole genome shotgun (WGS) entry which is preliminary data.</text>
</comment>
<dbReference type="GO" id="GO:0008276">
    <property type="term" value="F:protein methyltransferase activity"/>
    <property type="evidence" value="ECO:0007669"/>
    <property type="project" value="UniProtKB-ARBA"/>
</dbReference>
<evidence type="ECO:0000256" key="10">
    <source>
        <dbReference type="ARBA" id="ARBA00023242"/>
    </source>
</evidence>